<feature type="compositionally biased region" description="Low complexity" evidence="8">
    <location>
        <begin position="1"/>
        <end position="19"/>
    </location>
</feature>
<dbReference type="InterPro" id="IPR036909">
    <property type="entry name" value="Cyt_c-like_dom_sf"/>
</dbReference>
<dbReference type="PANTHER" id="PTHR30600:SF10">
    <property type="entry name" value="BLL6722 PROTEIN"/>
    <property type="match status" value="1"/>
</dbReference>
<dbReference type="AlphaFoldDB" id="A0A7W4PRP5"/>
<organism evidence="10 11">
    <name type="scientific">Gluconacetobacter takamatsuzukensis</name>
    <dbReference type="NCBI Taxonomy" id="1286190"/>
    <lineage>
        <taxon>Bacteria</taxon>
        <taxon>Pseudomonadati</taxon>
        <taxon>Pseudomonadota</taxon>
        <taxon>Alphaproteobacteria</taxon>
        <taxon>Acetobacterales</taxon>
        <taxon>Acetobacteraceae</taxon>
        <taxon>Gluconacetobacter</taxon>
    </lineage>
</organism>
<keyword evidence="5" id="KW-0560">Oxidoreductase</keyword>
<feature type="domain" description="Cytochrome c" evidence="9">
    <location>
        <begin position="241"/>
        <end position="418"/>
    </location>
</feature>
<dbReference type="GO" id="GO:0009055">
    <property type="term" value="F:electron transfer activity"/>
    <property type="evidence" value="ECO:0007669"/>
    <property type="project" value="InterPro"/>
</dbReference>
<dbReference type="InterPro" id="IPR004852">
    <property type="entry name" value="Di-haem_cyt_c_peroxidsae"/>
</dbReference>
<evidence type="ECO:0000256" key="4">
    <source>
        <dbReference type="ARBA" id="ARBA00022729"/>
    </source>
</evidence>
<reference evidence="10 11" key="1">
    <citation type="submission" date="2020-04" db="EMBL/GenBank/DDBJ databases">
        <title>Description of novel Gluconacetobacter.</title>
        <authorList>
            <person name="Sombolestani A."/>
        </authorList>
    </citation>
    <scope>NUCLEOTIDE SEQUENCE [LARGE SCALE GENOMIC DNA]</scope>
    <source>
        <strain evidence="10 11">LMG 27800</strain>
    </source>
</reference>
<evidence type="ECO:0000256" key="7">
    <source>
        <dbReference type="PROSITE-ProRule" id="PRU00433"/>
    </source>
</evidence>
<evidence type="ECO:0000256" key="2">
    <source>
        <dbReference type="ARBA" id="ARBA00022617"/>
    </source>
</evidence>
<evidence type="ECO:0000313" key="10">
    <source>
        <dbReference type="EMBL" id="MBB2205689.1"/>
    </source>
</evidence>
<dbReference type="GO" id="GO:0046872">
    <property type="term" value="F:metal ion binding"/>
    <property type="evidence" value="ECO:0007669"/>
    <property type="project" value="UniProtKB-KW"/>
</dbReference>
<keyword evidence="3 7" id="KW-0479">Metal-binding</keyword>
<dbReference type="InterPro" id="IPR051395">
    <property type="entry name" value="Cytochrome_c_Peroxidase/MauG"/>
</dbReference>
<keyword evidence="2 7" id="KW-0349">Heme</keyword>
<evidence type="ECO:0000313" key="11">
    <source>
        <dbReference type="Proteomes" id="UP000540556"/>
    </source>
</evidence>
<keyword evidence="4" id="KW-0732">Signal</keyword>
<sequence>MIPAGARAAASCDPAADGRNPCPQVLQRPVSGPLSEMARIGQAMFHDPGLSASGKVSCASCHDPAAHYGPRGGAAVFLGGEDLTRQGHRAIPTLTYLERQPPFSIGPDDPAAEDAPPPVVAVSGPPPAAKSAGAAGAARMVPQGGLFWDGRADTLQQQAAGPLYDPVEMASTPEKVLDRIRHAPYAPALADMAGVPGQRSPQFLLAEALFALARYQTEDRSFHPYSSKFDAWLEGRARLTPQERRGYLLFNDPKKGNCAACHVDNVSADRLPPVFTDHQYEALGAPRNADLVQNRDPSFHDLGVCKRQPDGEKVLGPYCGMFATPTLRNVATRHVFFHNGVFHDLDRVLDFYVLRDIDPAKFYPRGADGRIGVQDDLPERYCANLDTADAPLDRHPGDAPALSEDERHAIVAFLGTLTDGWKERRDGRGRSAP</sequence>
<comment type="caution">
    <text evidence="10">The sequence shown here is derived from an EMBL/GenBank/DDBJ whole genome shotgun (WGS) entry which is preliminary data.</text>
</comment>
<dbReference type="InterPro" id="IPR009056">
    <property type="entry name" value="Cyt_c-like_dom"/>
</dbReference>
<evidence type="ECO:0000259" key="9">
    <source>
        <dbReference type="PROSITE" id="PS51007"/>
    </source>
</evidence>
<keyword evidence="10" id="KW-0575">Peroxidase</keyword>
<evidence type="ECO:0000256" key="6">
    <source>
        <dbReference type="ARBA" id="ARBA00023004"/>
    </source>
</evidence>
<dbReference type="Proteomes" id="UP000540556">
    <property type="component" value="Unassembled WGS sequence"/>
</dbReference>
<name>A0A7W4PRP5_9PROT</name>
<evidence type="ECO:0000256" key="3">
    <source>
        <dbReference type="ARBA" id="ARBA00022723"/>
    </source>
</evidence>
<dbReference type="GO" id="GO:0004130">
    <property type="term" value="F:cytochrome-c peroxidase activity"/>
    <property type="evidence" value="ECO:0007669"/>
    <property type="project" value="TreeGrafter"/>
</dbReference>
<dbReference type="EMBL" id="JABEQK010000008">
    <property type="protein sequence ID" value="MBB2205689.1"/>
    <property type="molecule type" value="Genomic_DNA"/>
</dbReference>
<dbReference type="PANTHER" id="PTHR30600">
    <property type="entry name" value="CYTOCHROME C PEROXIDASE-RELATED"/>
    <property type="match status" value="1"/>
</dbReference>
<dbReference type="Gene3D" id="1.10.760.10">
    <property type="entry name" value="Cytochrome c-like domain"/>
    <property type="match status" value="2"/>
</dbReference>
<accession>A0A7W4PRP5</accession>
<dbReference type="GO" id="GO:0030313">
    <property type="term" value="C:cell envelope"/>
    <property type="evidence" value="ECO:0007669"/>
    <property type="project" value="UniProtKB-SubCell"/>
</dbReference>
<feature type="region of interest" description="Disordered" evidence="8">
    <location>
        <begin position="1"/>
        <end position="21"/>
    </location>
</feature>
<dbReference type="SUPFAM" id="SSF46626">
    <property type="entry name" value="Cytochrome c"/>
    <property type="match status" value="2"/>
</dbReference>
<dbReference type="Pfam" id="PF03150">
    <property type="entry name" value="CCP_MauG"/>
    <property type="match status" value="1"/>
</dbReference>
<dbReference type="PROSITE" id="PS51007">
    <property type="entry name" value="CYTC"/>
    <property type="match status" value="1"/>
</dbReference>
<keyword evidence="6 7" id="KW-0408">Iron</keyword>
<comment type="subcellular location">
    <subcellularLocation>
        <location evidence="1">Cell envelope</location>
    </subcellularLocation>
</comment>
<evidence type="ECO:0000256" key="5">
    <source>
        <dbReference type="ARBA" id="ARBA00023002"/>
    </source>
</evidence>
<gene>
    <name evidence="10" type="ORF">HLH27_11770</name>
</gene>
<keyword evidence="11" id="KW-1185">Reference proteome</keyword>
<dbReference type="GO" id="GO:0020037">
    <property type="term" value="F:heme binding"/>
    <property type="evidence" value="ECO:0007669"/>
    <property type="project" value="InterPro"/>
</dbReference>
<evidence type="ECO:0000256" key="1">
    <source>
        <dbReference type="ARBA" id="ARBA00004196"/>
    </source>
</evidence>
<proteinExistence type="predicted"/>
<protein>
    <submittedName>
        <fullName evidence="10">Cytochrome-c peroxidase</fullName>
    </submittedName>
</protein>
<evidence type="ECO:0000256" key="8">
    <source>
        <dbReference type="SAM" id="MobiDB-lite"/>
    </source>
</evidence>